<protein>
    <submittedName>
        <fullName evidence="1">Uncharacterized protein F13I12.150</fullName>
    </submittedName>
</protein>
<name>Q9SD63_ARATH</name>
<proteinExistence type="predicted"/>
<accession>Q9SD63</accession>
<reference evidence="1" key="2">
    <citation type="submission" date="1999-11" db="EMBL/GenBank/DDBJ databases">
        <authorList>
            <person name="Choisne N."/>
            <person name="Robert C."/>
            <person name="Brottier P."/>
            <person name="Wincker P."/>
            <person name="Cattolico L."/>
            <person name="Artiguenave F."/>
            <person name="Saurin W."/>
            <person name="Weissenbach J."/>
            <person name="Mewes H.W."/>
            <person name="Lemcke K."/>
            <person name="Mayer K.F.X."/>
            <person name="Quetier F."/>
            <person name="Salanoubat M."/>
        </authorList>
    </citation>
    <scope>NUCLEOTIDE SEQUENCE</scope>
</reference>
<evidence type="ECO:0000313" key="1">
    <source>
        <dbReference type="EMBL" id="CAB61956.1"/>
    </source>
</evidence>
<reference key="3">
    <citation type="journal article" date="2000" name="Nature">
        <title>Sequence and analysis of chromosome 3 of the plant Arabidopsis thaliana.</title>
        <authorList>
            <consortium name="European Union Chromosome 3 Arabidopsis Sequencing Consortium"/>
            <consortium name="Institute for Genomic Research"/>
            <consortium name="Kazusa DNA Research Institute"/>
            <person name="Salanoubat M."/>
            <person name="Lemcke K."/>
            <person name="Rieger M."/>
            <person name="Ansorge W."/>
            <person name="Unseld M."/>
            <person name="Fartmann B."/>
            <person name="Valle G."/>
            <person name="Blocker H."/>
            <person name="Perez-Alonso M."/>
            <person name="Obermaier B."/>
            <person name="Delseny M."/>
            <person name="Boutry M."/>
            <person name="Grivell L.A."/>
            <person name="Mache R."/>
            <person name="Puigdomenech P."/>
            <person name="De Simone V."/>
            <person name="Choisne N."/>
            <person name="Artiguenave F."/>
            <person name="Robert C."/>
            <person name="Brottier P."/>
            <person name="Wincker P."/>
            <person name="Cattolico L."/>
            <person name="Weissenbach J."/>
            <person name="Saurin W."/>
            <person name="Quetier F."/>
            <person name="Schafer M."/>
            <person name="Muller-Auer S."/>
            <person name="Gabel C."/>
            <person name="Fuchs M."/>
            <person name="Benes V."/>
            <person name="Wurmbach E."/>
            <person name="Drzonek H."/>
            <person name="Erfle H."/>
            <person name="Jordan N."/>
            <person name="Bangert S."/>
            <person name="Wiedelmann R."/>
            <person name="Kranz H."/>
            <person name="Voss H."/>
            <person name="Holland R."/>
            <person name="Brandt P."/>
            <person name="Nyakatura G."/>
            <person name="Vezzi A."/>
            <person name="D'Angelo M."/>
            <person name="Pallavicini A."/>
            <person name="Toppo S."/>
            <person name="Simionati B."/>
            <person name="Conrad A."/>
            <person name="Hornischer K."/>
            <person name="Kauer G."/>
            <person name="Lohnert T.H."/>
            <person name="Nordsiek G."/>
            <person name="Reichelt J."/>
            <person name="Scharfe M."/>
            <person name="Schon O."/>
            <person name="Bargues M."/>
            <person name="Terol J."/>
            <person name="Climent J."/>
            <person name="Navarro P."/>
            <person name="Collado C."/>
            <person name="Perez-Perez A."/>
            <person name="Ottenwalder B."/>
            <person name="Duchemin D."/>
            <person name="Cooke R."/>
            <person name="Laudie M."/>
            <person name="Berger-Llauro C."/>
            <person name="Purnelle B."/>
            <person name="Masuy D."/>
            <person name="de Haan M."/>
            <person name="Maarse A.C."/>
            <person name="Alcaraz J.P."/>
            <person name="Cottet A."/>
            <person name="Casacuberta E."/>
            <person name="Monfort A."/>
            <person name="Argiriou A."/>
            <person name="flores M."/>
            <person name="Liguori R."/>
            <person name="Vitale D."/>
            <person name="Mannhaupt G."/>
            <person name="Haase D."/>
            <person name="Schoof H."/>
            <person name="Rudd S."/>
            <person name="Zaccaria P."/>
            <person name="Mewes H.W."/>
            <person name="Mayer K.F."/>
            <person name="Kaul S."/>
            <person name="Town C.D."/>
            <person name="Koo H.L."/>
            <person name="Tallon L.J."/>
            <person name="Jenkins J."/>
            <person name="Rooney T."/>
            <person name="Rizzo M."/>
            <person name="Walts A."/>
            <person name="Utterback T."/>
            <person name="Fujii C.Y."/>
            <person name="Shea T.P."/>
            <person name="Creasy T.H."/>
            <person name="Haas B."/>
            <person name="Maiti R."/>
            <person name="Wu D."/>
            <person name="Peterson J."/>
            <person name="Van Aken S."/>
            <person name="Pai G."/>
            <person name="Militscher J."/>
            <person name="Sellers P."/>
            <person name="Gill J.E."/>
            <person name="Feldblyum T.V."/>
            <person name="Preuss D."/>
            <person name="Lin X."/>
            <person name="Nierman W.C."/>
            <person name="Salzberg S.L."/>
            <person name="White O."/>
            <person name="Venter J.C."/>
            <person name="Fraser C.M."/>
            <person name="Kaneko T."/>
            <person name="Nakamura Y."/>
            <person name="Sato S."/>
            <person name="Kato T."/>
            <person name="Asamizu E."/>
            <person name="Sasamoto S."/>
            <person name="Kimura T."/>
            <person name="Idesawa K."/>
            <person name="Kawashima K."/>
            <person name="Kishida Y."/>
            <person name="Kiyokawa C."/>
            <person name="Kohara M."/>
            <person name="Matsumoto M."/>
            <person name="Matsuno A."/>
            <person name="Muraki A."/>
            <person name="Nakayama S."/>
            <person name="Nakazaki N."/>
            <person name="Shinpo S."/>
            <person name="Takeuchi C."/>
            <person name="Wada T."/>
            <person name="Watanabe A."/>
            <person name="Yamada M."/>
            <person name="Yasuda M."/>
            <person name="Tabata S."/>
        </authorList>
    </citation>
    <scope>NUCLEOTIDE SEQUENCE [LARGE SCALE GENOMIC DNA]</scope>
    <source>
        <strain>cv. Columbia</strain>
    </source>
</reference>
<dbReference type="PIR" id="T45646">
    <property type="entry name" value="T45646"/>
</dbReference>
<dbReference type="EMBL" id="AL133292">
    <property type="protein sequence ID" value="CAB61956.1"/>
    <property type="molecule type" value="Genomic_DNA"/>
</dbReference>
<organism evidence="1">
    <name type="scientific">Arabidopsis thaliana</name>
    <name type="common">Mouse-ear cress</name>
    <dbReference type="NCBI Taxonomy" id="3702"/>
    <lineage>
        <taxon>Eukaryota</taxon>
        <taxon>Viridiplantae</taxon>
        <taxon>Streptophyta</taxon>
        <taxon>Embryophyta</taxon>
        <taxon>Tracheophyta</taxon>
        <taxon>Spermatophyta</taxon>
        <taxon>Magnoliopsida</taxon>
        <taxon>eudicotyledons</taxon>
        <taxon>Gunneridae</taxon>
        <taxon>Pentapetalae</taxon>
        <taxon>rosids</taxon>
        <taxon>malvids</taxon>
        <taxon>Brassicales</taxon>
        <taxon>Brassicaceae</taxon>
        <taxon>Camelineae</taxon>
        <taxon>Arabidopsis</taxon>
    </lineage>
</organism>
<dbReference type="AlphaFoldDB" id="Q9SD63"/>
<sequence length="142" mass="16382">MASFEIAVRFPRDAGKFPVRLFTRRDKRTSRGSEPSLEGTSCSRLLEDRSLVKREKQLDIYAKWNPTSKNDLAQVQVLKPEQLPYLKRDTTIGRVVRETKRCEEIEVTDRGRDNTELARQKEEACDKGAAVEDAERLIQQDT</sequence>
<gene>
    <name evidence="1" type="primary">F13I12.150</name>
</gene>
<dbReference type="ExpressionAtlas" id="Q9SD63">
    <property type="expression patterns" value="baseline and differential"/>
</dbReference>
<reference evidence="1" key="1">
    <citation type="submission" date="1999-01" db="EMBL/GenBank/DDBJ databases">
        <authorList>
            <person name="EU Arabidopsis sequencing project"/>
        </authorList>
    </citation>
    <scope>NUCLEOTIDE SEQUENCE</scope>
</reference>
<dbReference type="TAIR" id="AT3G47100"/>